<keyword evidence="15" id="KW-1185">Reference proteome</keyword>
<feature type="binding site" evidence="12">
    <location>
        <begin position="95"/>
        <end position="97"/>
    </location>
    <ligand>
        <name>phosphate</name>
        <dbReference type="ChEBI" id="CHEBI:43474"/>
    </ligand>
</feature>
<dbReference type="PIRSF" id="PIRSF000477">
    <property type="entry name" value="PurNPase"/>
    <property type="match status" value="1"/>
</dbReference>
<dbReference type="NCBIfam" id="TIGR01697">
    <property type="entry name" value="PNPH-PUNA-XAPA"/>
    <property type="match status" value="1"/>
</dbReference>
<dbReference type="NCBIfam" id="NF006054">
    <property type="entry name" value="PRK08202.1"/>
    <property type="match status" value="1"/>
</dbReference>
<dbReference type="Gene3D" id="3.40.50.1580">
    <property type="entry name" value="Nucleoside phosphorylase domain"/>
    <property type="match status" value="1"/>
</dbReference>
<reference evidence="16" key="2">
    <citation type="submission" date="2025-05" db="UniProtKB">
        <authorList>
            <consortium name="RefSeq"/>
        </authorList>
    </citation>
    <scope>IDENTIFICATION</scope>
    <source>
        <tissue evidence="16">Adult</tissue>
    </source>
</reference>
<comment type="catalytic activity">
    <reaction evidence="7">
        <text>inosine + phosphate = alpha-D-ribose 1-phosphate + hypoxanthine</text>
        <dbReference type="Rhea" id="RHEA:27646"/>
        <dbReference type="ChEBI" id="CHEBI:17368"/>
        <dbReference type="ChEBI" id="CHEBI:17596"/>
        <dbReference type="ChEBI" id="CHEBI:43474"/>
        <dbReference type="ChEBI" id="CHEBI:57720"/>
        <dbReference type="EC" id="2.4.2.1"/>
    </reaction>
</comment>
<gene>
    <name evidence="14" type="primary">PNPH</name>
    <name evidence="16" type="synonym">LOC125778967</name>
</gene>
<evidence type="ECO:0000256" key="8">
    <source>
        <dbReference type="ARBA" id="ARBA00023929"/>
    </source>
</evidence>
<dbReference type="CDD" id="cd09009">
    <property type="entry name" value="PNP-EcPNPII_like"/>
    <property type="match status" value="1"/>
</dbReference>
<evidence type="ECO:0000313" key="14">
    <source>
        <dbReference type="EMBL" id="JAC48896.1"/>
    </source>
</evidence>
<dbReference type="EC" id="2.4.2.1" evidence="3 11"/>
<dbReference type="GO" id="GO:0004731">
    <property type="term" value="F:purine-nucleoside phosphorylase activity"/>
    <property type="evidence" value="ECO:0007669"/>
    <property type="project" value="UniProtKB-EC"/>
</dbReference>
<evidence type="ECO:0000256" key="7">
    <source>
        <dbReference type="ARBA" id="ARBA00023918"/>
    </source>
</evidence>
<dbReference type="OrthoDB" id="10261782at2759"/>
<evidence type="ECO:0000259" key="13">
    <source>
        <dbReference type="Pfam" id="PF01048"/>
    </source>
</evidence>
<evidence type="ECO:0000313" key="15">
    <source>
        <dbReference type="Proteomes" id="UP001652620"/>
    </source>
</evidence>
<dbReference type="PANTHER" id="PTHR11904">
    <property type="entry name" value="METHYLTHIOADENOSINE/PURINE NUCLEOSIDE PHOSPHORYLASE"/>
    <property type="match status" value="1"/>
</dbReference>
<sequence length="309" mass="33125">MADAKCATGKCEDKTITYEAVKAIADNILSRIKVKPVIGIICGSGLGSLTEAITNAQNIDYKDIPGFPVSTVPGHAGRLVIGMLEGLPVLAMQGRFHYYEGYPLVKCSLPVRVMKVMGIEYLMVTNAAGGINPTYKVGDIMLIRDHINFVGFSGNSPLRGPNDDRLGPRFPPMTDAYNPALITRALSVAKEMGIPDVVKVGTYCFLGGPNYETIAECKMLHTCGVDAVGMSTAHEVVVAQHCGLKVFAFSLITNKSSLDYEKKEYANHAEVVAVGKSRESTCRELMCRMIKSIAAERGSSGSADCGCTT</sequence>
<feature type="binding site" evidence="12">
    <location>
        <position position="212"/>
    </location>
    <ligand>
        <name>a purine D-ribonucleoside</name>
        <dbReference type="ChEBI" id="CHEBI:142355"/>
    </ligand>
</feature>
<keyword evidence="6 11" id="KW-0808">Transferase</keyword>
<comment type="function">
    <text evidence="11">The purine nucleoside phosphorylases catalyze the phosphorolytic breakdown of the N-glycosidic bond in the beta-(deoxy)ribonucleoside molecules, with the formation of the corresponding free purine bases and pentose-1-phosphate.</text>
</comment>
<evidence type="ECO:0000256" key="6">
    <source>
        <dbReference type="ARBA" id="ARBA00022679"/>
    </source>
</evidence>
<dbReference type="InterPro" id="IPR035994">
    <property type="entry name" value="Nucleoside_phosphorylase_sf"/>
</dbReference>
<organism evidence="14">
    <name type="scientific">Bactrocera dorsalis</name>
    <name type="common">Oriental fruit fly</name>
    <name type="synonym">Dacus dorsalis</name>
    <dbReference type="NCBI Taxonomy" id="27457"/>
    <lineage>
        <taxon>Eukaryota</taxon>
        <taxon>Metazoa</taxon>
        <taxon>Ecdysozoa</taxon>
        <taxon>Arthropoda</taxon>
        <taxon>Hexapoda</taxon>
        <taxon>Insecta</taxon>
        <taxon>Pterygota</taxon>
        <taxon>Neoptera</taxon>
        <taxon>Endopterygota</taxon>
        <taxon>Diptera</taxon>
        <taxon>Brachycera</taxon>
        <taxon>Muscomorpha</taxon>
        <taxon>Tephritoidea</taxon>
        <taxon>Tephritidae</taxon>
        <taxon>Bactrocera</taxon>
        <taxon>Bactrocera</taxon>
    </lineage>
</organism>
<dbReference type="GO" id="GO:0009116">
    <property type="term" value="P:nucleoside metabolic process"/>
    <property type="evidence" value="ECO:0007669"/>
    <property type="project" value="InterPro"/>
</dbReference>
<dbReference type="AlphaFoldDB" id="A0A034W012"/>
<comment type="pathway">
    <text evidence="1 11">Purine metabolism; purine nucleoside salvage.</text>
</comment>
<dbReference type="Pfam" id="PF01048">
    <property type="entry name" value="PNP_UDP_1"/>
    <property type="match status" value="1"/>
</dbReference>
<feature type="domain" description="Nucleoside phosphorylase" evidence="13">
    <location>
        <begin position="38"/>
        <end position="290"/>
    </location>
</feature>
<keyword evidence="5 11" id="KW-0328">Glycosyltransferase</keyword>
<dbReference type="FunFam" id="3.40.50.1580:FF:000004">
    <property type="entry name" value="Purine nucleoside phosphorylase"/>
    <property type="match status" value="1"/>
</dbReference>
<dbReference type="InterPro" id="IPR000845">
    <property type="entry name" value="Nucleoside_phosphorylase_d"/>
</dbReference>
<dbReference type="PANTHER" id="PTHR11904:SF9">
    <property type="entry name" value="PURINE NUCLEOSIDE PHOSPHORYLASE-RELATED"/>
    <property type="match status" value="1"/>
</dbReference>
<evidence type="ECO:0000256" key="3">
    <source>
        <dbReference type="ARBA" id="ARBA00011886"/>
    </source>
</evidence>
<feature type="binding site" evidence="12">
    <location>
        <position position="254"/>
    </location>
    <ligand>
        <name>a purine D-ribonucleoside</name>
        <dbReference type="ChEBI" id="CHEBI:142355"/>
    </ligand>
</feature>
<dbReference type="NCBIfam" id="TIGR01700">
    <property type="entry name" value="PNPH"/>
    <property type="match status" value="1"/>
</dbReference>
<dbReference type="InterPro" id="IPR011270">
    <property type="entry name" value="Pur_Nuc_Pase_Ino/Guo-sp"/>
</dbReference>
<comment type="similarity">
    <text evidence="2 11">Belongs to the PNP/MTAP phosphorylase family.</text>
</comment>
<evidence type="ECO:0000256" key="9">
    <source>
        <dbReference type="ARBA" id="ARBA00023950"/>
    </source>
</evidence>
<name>A0A034W012_BACDO</name>
<dbReference type="UniPathway" id="UPA00606"/>
<feature type="binding site" evidence="12">
    <location>
        <position position="75"/>
    </location>
    <ligand>
        <name>phosphate</name>
        <dbReference type="ChEBI" id="CHEBI:43474"/>
    </ligand>
</feature>
<evidence type="ECO:0000256" key="1">
    <source>
        <dbReference type="ARBA" id="ARBA00005058"/>
    </source>
</evidence>
<feature type="binding site" evidence="12">
    <location>
        <position position="44"/>
    </location>
    <ligand>
        <name>phosphate</name>
        <dbReference type="ChEBI" id="CHEBI:43474"/>
    </ligand>
</feature>
<evidence type="ECO:0000313" key="16">
    <source>
        <dbReference type="RefSeq" id="XP_049314880.1"/>
    </source>
</evidence>
<evidence type="ECO:0000256" key="10">
    <source>
        <dbReference type="ARBA" id="ARBA00023970"/>
    </source>
</evidence>
<comment type="catalytic activity">
    <reaction evidence="8">
        <text>2'-deoxyguanosine + phosphate = 2-deoxy-alpha-D-ribose 1-phosphate + guanine</text>
        <dbReference type="Rhea" id="RHEA:27738"/>
        <dbReference type="ChEBI" id="CHEBI:16235"/>
        <dbReference type="ChEBI" id="CHEBI:17172"/>
        <dbReference type="ChEBI" id="CHEBI:43474"/>
        <dbReference type="ChEBI" id="CHEBI:57259"/>
        <dbReference type="EC" id="2.4.2.1"/>
    </reaction>
</comment>
<accession>A0A034W012</accession>
<dbReference type="InterPro" id="IPR011268">
    <property type="entry name" value="Purine_phosphorylase"/>
</dbReference>
<protein>
    <recommendedName>
        <fullName evidence="4 11">Purine nucleoside phosphorylase</fullName>
        <ecNumber evidence="3 11">2.4.2.1</ecNumber>
    </recommendedName>
    <alternativeName>
        <fullName evidence="11">Inosine-guanosine phosphorylase</fullName>
    </alternativeName>
</protein>
<comment type="catalytic activity">
    <reaction evidence="10">
        <text>guanosine + phosphate = alpha-D-ribose 1-phosphate + guanine</text>
        <dbReference type="Rhea" id="RHEA:13233"/>
        <dbReference type="ChEBI" id="CHEBI:16235"/>
        <dbReference type="ChEBI" id="CHEBI:16750"/>
        <dbReference type="ChEBI" id="CHEBI:43474"/>
        <dbReference type="ChEBI" id="CHEBI:57720"/>
        <dbReference type="EC" id="2.4.2.1"/>
    </reaction>
</comment>
<evidence type="ECO:0000256" key="2">
    <source>
        <dbReference type="ARBA" id="ARBA00006751"/>
    </source>
</evidence>
<dbReference type="Proteomes" id="UP001652620">
    <property type="component" value="Chromosome 5"/>
</dbReference>
<evidence type="ECO:0000256" key="12">
    <source>
        <dbReference type="PIRSR" id="PIRSR000477-2"/>
    </source>
</evidence>
<dbReference type="EMBL" id="GAKP01010056">
    <property type="protein sequence ID" value="JAC48896.1"/>
    <property type="molecule type" value="Transcribed_RNA"/>
</dbReference>
<dbReference type="RefSeq" id="XP_049314880.1">
    <property type="nucleotide sequence ID" value="XM_049458923.1"/>
</dbReference>
<dbReference type="OMA" id="PEIAVIC"/>
<feature type="binding site" evidence="12">
    <location>
        <position position="231"/>
    </location>
    <ligand>
        <name>phosphate</name>
        <dbReference type="ChEBI" id="CHEBI:43474"/>
    </ligand>
</feature>
<dbReference type="SMR" id="A0A034W012"/>
<evidence type="ECO:0000256" key="5">
    <source>
        <dbReference type="ARBA" id="ARBA00022676"/>
    </source>
</evidence>
<proteinExistence type="inferred from homology"/>
<dbReference type="SUPFAM" id="SSF53167">
    <property type="entry name" value="Purine and uridine phosphorylases"/>
    <property type="match status" value="1"/>
</dbReference>
<evidence type="ECO:0000256" key="4">
    <source>
        <dbReference type="ARBA" id="ARBA00013834"/>
    </source>
</evidence>
<feature type="binding site" evidence="12">
    <location>
        <position position="127"/>
    </location>
    <ligand>
        <name>phosphate</name>
        <dbReference type="ChEBI" id="CHEBI:43474"/>
    </ligand>
</feature>
<reference evidence="14" key="1">
    <citation type="journal article" date="2014" name="BMC Genomics">
        <title>Characterizing the developmental transcriptome of the oriental fruit fly, Bactrocera dorsalis (Diptera: Tephritidae) through comparative genomic analysis with Drosophila melanogaster utilizing modENCODE datasets.</title>
        <authorList>
            <person name="Geib S.M."/>
            <person name="Calla B."/>
            <person name="Hall B."/>
            <person name="Hou S."/>
            <person name="Manoukis N.C."/>
        </authorList>
    </citation>
    <scope>NUCLEOTIDE SEQUENCE</scope>
    <source>
        <strain evidence="14">Punador</strain>
    </source>
</reference>
<evidence type="ECO:0000256" key="11">
    <source>
        <dbReference type="PIRNR" id="PIRNR000477"/>
    </source>
</evidence>
<dbReference type="GO" id="GO:0005737">
    <property type="term" value="C:cytoplasm"/>
    <property type="evidence" value="ECO:0007669"/>
    <property type="project" value="TreeGrafter"/>
</dbReference>
<comment type="catalytic activity">
    <reaction evidence="9">
        <text>2'-deoxyinosine + phosphate = 2-deoxy-alpha-D-ribose 1-phosphate + hypoxanthine</text>
        <dbReference type="Rhea" id="RHEA:27750"/>
        <dbReference type="ChEBI" id="CHEBI:17368"/>
        <dbReference type="ChEBI" id="CHEBI:28997"/>
        <dbReference type="ChEBI" id="CHEBI:43474"/>
        <dbReference type="ChEBI" id="CHEBI:57259"/>
        <dbReference type="EC" id="2.4.2.1"/>
    </reaction>
</comment>